<dbReference type="EMBL" id="DS566041">
    <property type="status" value="NOT_ANNOTATED_CDS"/>
    <property type="molecule type" value="Genomic_DNA"/>
</dbReference>
<dbReference type="PANTHER" id="PTHR15440">
    <property type="entry name" value="XRP2 PROTEIN"/>
    <property type="match status" value="1"/>
</dbReference>
<reference evidence="11" key="1">
    <citation type="journal article" date="2006" name="Science">
        <title>Phytophthora genome sequences uncover evolutionary origins and mechanisms of pathogenesis.</title>
        <authorList>
            <person name="Tyler B.M."/>
            <person name="Tripathy S."/>
            <person name="Zhang X."/>
            <person name="Dehal P."/>
            <person name="Jiang R.H."/>
            <person name="Aerts A."/>
            <person name="Arredondo F.D."/>
            <person name="Baxter L."/>
            <person name="Bensasson D."/>
            <person name="Beynon J.L."/>
            <person name="Chapman J."/>
            <person name="Damasceno C.M."/>
            <person name="Dorrance A.E."/>
            <person name="Dou D."/>
            <person name="Dickerman A.W."/>
            <person name="Dubchak I.L."/>
            <person name="Garbelotto M."/>
            <person name="Gijzen M."/>
            <person name="Gordon S.G."/>
            <person name="Govers F."/>
            <person name="Grunwald N.J."/>
            <person name="Huang W."/>
            <person name="Ivors K.L."/>
            <person name="Jones R.W."/>
            <person name="Kamoun S."/>
            <person name="Krampis K."/>
            <person name="Lamour K.H."/>
            <person name="Lee M.K."/>
            <person name="McDonald W.H."/>
            <person name="Medina M."/>
            <person name="Meijer H.J."/>
            <person name="Nordberg E.K."/>
            <person name="Maclean D.J."/>
            <person name="Ospina-Giraldo M.D."/>
            <person name="Morris P.F."/>
            <person name="Phuntumart V."/>
            <person name="Putnam N.H."/>
            <person name="Rash S."/>
            <person name="Rose J.K."/>
            <person name="Sakihama Y."/>
            <person name="Salamov A.A."/>
            <person name="Savidor A."/>
            <person name="Scheuring C.F."/>
            <person name="Smith B.M."/>
            <person name="Sobral B.W."/>
            <person name="Terry A."/>
            <person name="Torto-Alalibo T.A."/>
            <person name="Win J."/>
            <person name="Xu Z."/>
            <person name="Zhang H."/>
            <person name="Grigoriev I.V."/>
            <person name="Rokhsar D.S."/>
            <person name="Boore J.L."/>
        </authorList>
    </citation>
    <scope>NUCLEOTIDE SEQUENCE [LARGE SCALE GENOMIC DNA]</scope>
    <source>
        <strain evidence="11">Pr102</strain>
    </source>
</reference>
<dbReference type="OMA" id="GPCVNPV"/>
<dbReference type="InterPro" id="IPR035518">
    <property type="entry name" value="DPG_synthase"/>
</dbReference>
<feature type="transmembrane region" description="Helical" evidence="8">
    <location>
        <begin position="550"/>
        <end position="574"/>
    </location>
</feature>
<dbReference type="GO" id="GO:0005096">
    <property type="term" value="F:GTPase activator activity"/>
    <property type="evidence" value="ECO:0000318"/>
    <property type="project" value="GO_Central"/>
</dbReference>
<dbReference type="GO" id="GO:0016409">
    <property type="term" value="F:palmitoyltransferase activity"/>
    <property type="evidence" value="ECO:0007669"/>
    <property type="project" value="InterPro"/>
</dbReference>
<feature type="domain" description="C-CAP/cofactor C-like" evidence="9">
    <location>
        <begin position="4"/>
        <end position="165"/>
    </location>
</feature>
<evidence type="ECO:0000256" key="7">
    <source>
        <dbReference type="SAM" id="MobiDB-lite"/>
    </source>
</evidence>
<dbReference type="InterPro" id="IPR029044">
    <property type="entry name" value="Nucleotide-diphossugar_trans"/>
</dbReference>
<comment type="similarity">
    <text evidence="2">Belongs to the TBCC family.</text>
</comment>
<dbReference type="VEuPathDB" id="FungiDB:KRP23_1438"/>
<dbReference type="InterPro" id="IPR012945">
    <property type="entry name" value="Tubulin-bd_cofactor_C_dom"/>
</dbReference>
<name>H3GSA8_PHYRM</name>
<dbReference type="GO" id="GO:1990075">
    <property type="term" value="C:periciliary membrane compartment"/>
    <property type="evidence" value="ECO:0000318"/>
    <property type="project" value="GO_Central"/>
</dbReference>
<evidence type="ECO:0000256" key="6">
    <source>
        <dbReference type="ARBA" id="ARBA00023136"/>
    </source>
</evidence>
<feature type="transmembrane region" description="Helical" evidence="8">
    <location>
        <begin position="396"/>
        <end position="415"/>
    </location>
</feature>
<keyword evidence="4" id="KW-0547">Nucleotide-binding</keyword>
<dbReference type="Pfam" id="PF01529">
    <property type="entry name" value="DHHC"/>
    <property type="match status" value="1"/>
</dbReference>
<evidence type="ECO:0000313" key="10">
    <source>
        <dbReference type="EnsemblProtists" id="Phyra79866"/>
    </source>
</evidence>
<keyword evidence="11" id="KW-1185">Reference proteome</keyword>
<evidence type="ECO:0000256" key="3">
    <source>
        <dbReference type="ARBA" id="ARBA00022692"/>
    </source>
</evidence>
<dbReference type="InterPro" id="IPR001594">
    <property type="entry name" value="Palmitoyltrfase_DHHC"/>
</dbReference>
<evidence type="ECO:0000256" key="8">
    <source>
        <dbReference type="SAM" id="Phobius"/>
    </source>
</evidence>
<keyword evidence="3 8" id="KW-0812">Transmembrane</keyword>
<dbReference type="Gene3D" id="2.160.20.70">
    <property type="match status" value="1"/>
</dbReference>
<evidence type="ECO:0000259" key="9">
    <source>
        <dbReference type="PROSITE" id="PS51329"/>
    </source>
</evidence>
<comment type="subcellular location">
    <subcellularLocation>
        <location evidence="1">Membrane</location>
        <topology evidence="1">Multi-pass membrane protein</topology>
    </subcellularLocation>
</comment>
<dbReference type="InterPro" id="IPR006599">
    <property type="entry name" value="CARP_motif"/>
</dbReference>
<dbReference type="SUPFAM" id="SSF53448">
    <property type="entry name" value="Nucleotide-diphospho-sugar transferases"/>
    <property type="match status" value="1"/>
</dbReference>
<dbReference type="SMART" id="SM00673">
    <property type="entry name" value="CARP"/>
    <property type="match status" value="2"/>
</dbReference>
<dbReference type="VEuPathDB" id="FungiDB:KRP22_1201"/>
<dbReference type="InterPro" id="IPR039093">
    <property type="entry name" value="XRP2"/>
</dbReference>
<dbReference type="eggNOG" id="KOG2512">
    <property type="taxonomic scope" value="Eukaryota"/>
</dbReference>
<organism evidence="10 11">
    <name type="scientific">Phytophthora ramorum</name>
    <name type="common">Sudden oak death agent</name>
    <dbReference type="NCBI Taxonomy" id="164328"/>
    <lineage>
        <taxon>Eukaryota</taxon>
        <taxon>Sar</taxon>
        <taxon>Stramenopiles</taxon>
        <taxon>Oomycota</taxon>
        <taxon>Peronosporomycetes</taxon>
        <taxon>Peronosporales</taxon>
        <taxon>Peronosporaceae</taxon>
        <taxon>Phytophthora</taxon>
    </lineage>
</organism>
<dbReference type="PANTHER" id="PTHR15440:SF0">
    <property type="entry name" value="PROTEIN XRP2"/>
    <property type="match status" value="1"/>
</dbReference>
<evidence type="ECO:0000313" key="11">
    <source>
        <dbReference type="Proteomes" id="UP000005238"/>
    </source>
</evidence>
<dbReference type="CDD" id="cd04188">
    <property type="entry name" value="DPG_synthase"/>
    <property type="match status" value="1"/>
</dbReference>
<feature type="region of interest" description="Disordered" evidence="7">
    <location>
        <begin position="266"/>
        <end position="296"/>
    </location>
</feature>
<dbReference type="PROSITE" id="PS51329">
    <property type="entry name" value="C_CAP_COFACTOR_C"/>
    <property type="match status" value="1"/>
</dbReference>
<dbReference type="VEuPathDB" id="FungiDB:KRP22_1199"/>
<dbReference type="PROSITE" id="PS50216">
    <property type="entry name" value="DHHC"/>
    <property type="match status" value="1"/>
</dbReference>
<sequence length="936" mass="102510">MIFTASDGTKFEDRAAWRLYEFELTYTFRNKKNETLTKLPGKIEGQPFDLSDLEGCTVLLLDHINQVQIDNLSNCRVFVGPSSESVFVRNCTNCVFTIACKQLRTRDCSGCNIYLYSLTDPIIETSQQMTFAPFNGAYCGIERNFKDAGLEPANNHWSQVYDFNDPDKTGCNWRILKHEEEVAPWAVDVEPQLPGAAASLGPCVNPVARDSGFVRYADSSSSASGGMQSFSFNTSQKEATKLVQASTPDTAAIPAPPVVATQSLPVAPTTSAAPPPVTEAPAMLPPPAPVETPNTDKQATVTAPEHVAPPSTLPPVLPPLEGADLAAKGPEEPAVVAAVEQVTEMMRNRNTENPVRAATLRKWYARAWWVGVHVYGYVVLGVKGALSPEALPTTQFVLYVVVAVATIGCYVVLQLSSSGQLEKRPLLAPVQTPGVVDIGSPPQLQVEDGDDTELLADAMENGRPSGSANLHFCDECHVFQPLRTKHCKDCARCTRQYDHHCDCVGTCVGESNRRLFVLYLCLQILEGAVMIDVTSMAFSEGDDINDWFKINALYIVLWFMIMCVLLIVVPLFCYQAYLISTNQTRVQVDVVHCASGPKMVLTSLALNAVLVMAALALTIGGVLLLAWIRAPVAEAKRLAQELDPPQEATYQDPNAGDKLLPFGSLGDEKSQVSLTVVIPAYNEEQRILVTIKDAVAFLDAKTLQYPSFTYEILVVDDCSVDATVDVVLQQVKKHSVQRIRLLRLQQNHGKGGAIRKGVMRARGERVLFADADNATEIRDYDKLALAMDQAHAAGAGNGVVVCGSRAHLEEQAIAKRNPLRNLLMHGFHLIVSTLCIKNVRDTQCGFKLFDRTAARVLFAPLHIERWAFDVELLYLAACSKMAIKEVAVQWTEVPGSKLSVISATLTMLREIVLIRLCYTLGIWKTNDGGFRLAKQP</sequence>
<protein>
    <recommendedName>
        <fullName evidence="9">C-CAP/cofactor C-like domain-containing protein</fullName>
    </recommendedName>
</protein>
<dbReference type="Pfam" id="PF07986">
    <property type="entry name" value="TBCC"/>
    <property type="match status" value="1"/>
</dbReference>
<feature type="compositionally biased region" description="Pro residues" evidence="7">
    <location>
        <begin position="273"/>
        <end position="290"/>
    </location>
</feature>
<evidence type="ECO:0000256" key="5">
    <source>
        <dbReference type="ARBA" id="ARBA00022989"/>
    </source>
</evidence>
<dbReference type="GO" id="GO:0006892">
    <property type="term" value="P:post-Golgi vesicle-mediated transport"/>
    <property type="evidence" value="ECO:0000318"/>
    <property type="project" value="GO_Central"/>
</dbReference>
<feature type="transmembrane region" description="Helical" evidence="8">
    <location>
        <begin position="516"/>
        <end position="538"/>
    </location>
</feature>
<keyword evidence="6 8" id="KW-0472">Membrane</keyword>
<proteinExistence type="inferred from homology"/>
<accession>H3GSA8</accession>
<dbReference type="InterPro" id="IPR016098">
    <property type="entry name" value="CAP/MinC_C"/>
</dbReference>
<dbReference type="VEuPathDB" id="FungiDB:KRP23_1436"/>
<evidence type="ECO:0000256" key="4">
    <source>
        <dbReference type="ARBA" id="ARBA00022741"/>
    </source>
</evidence>
<dbReference type="InterPro" id="IPR017901">
    <property type="entry name" value="C-CAP_CF_C-like"/>
</dbReference>
<reference evidence="10" key="2">
    <citation type="submission" date="2015-06" db="UniProtKB">
        <authorList>
            <consortium name="EnsemblProtists"/>
        </authorList>
    </citation>
    <scope>IDENTIFICATION</scope>
    <source>
        <strain evidence="10">Pr102</strain>
    </source>
</reference>
<evidence type="ECO:0000256" key="1">
    <source>
        <dbReference type="ARBA" id="ARBA00004141"/>
    </source>
</evidence>
<dbReference type="GO" id="GO:0005929">
    <property type="term" value="C:cilium"/>
    <property type="evidence" value="ECO:0000318"/>
    <property type="project" value="GO_Central"/>
</dbReference>
<dbReference type="Proteomes" id="UP000005238">
    <property type="component" value="Unassembled WGS sequence"/>
</dbReference>
<dbReference type="InParanoid" id="H3GSA8"/>
<keyword evidence="5 8" id="KW-1133">Transmembrane helix</keyword>
<feature type="transmembrane region" description="Helical" evidence="8">
    <location>
        <begin position="604"/>
        <end position="628"/>
    </location>
</feature>
<dbReference type="Gene3D" id="3.90.550.10">
    <property type="entry name" value="Spore Coat Polysaccharide Biosynthesis Protein SpsA, Chain A"/>
    <property type="match status" value="1"/>
</dbReference>
<evidence type="ECO:0000256" key="2">
    <source>
        <dbReference type="ARBA" id="ARBA00008848"/>
    </source>
</evidence>
<dbReference type="eggNOG" id="KOG2977">
    <property type="taxonomic scope" value="Eukaryota"/>
</dbReference>
<dbReference type="Pfam" id="PF00535">
    <property type="entry name" value="Glycos_transf_2"/>
    <property type="match status" value="1"/>
</dbReference>
<dbReference type="eggNOG" id="KOG1311">
    <property type="taxonomic scope" value="Eukaryota"/>
</dbReference>
<dbReference type="EnsemblProtists" id="Phyra79866">
    <property type="protein sequence ID" value="Phyra79866"/>
    <property type="gene ID" value="Phyra79866"/>
</dbReference>
<dbReference type="AlphaFoldDB" id="H3GSA8"/>
<dbReference type="InterPro" id="IPR001173">
    <property type="entry name" value="Glyco_trans_2-like"/>
</dbReference>
<dbReference type="GO" id="GO:0000166">
    <property type="term" value="F:nucleotide binding"/>
    <property type="evidence" value="ECO:0007669"/>
    <property type="project" value="UniProtKB-KW"/>
</dbReference>
<dbReference type="STRING" id="164328.H3GSA8"/>
<dbReference type="HOGENOM" id="CLU_012223_0_0_1"/>